<dbReference type="InterPro" id="IPR014747">
    <property type="entry name" value="Bac_photo_RC_H_C"/>
</dbReference>
<dbReference type="AlphaFoldDB" id="A0A254PR04"/>
<evidence type="ECO:0000256" key="1">
    <source>
        <dbReference type="SAM" id="Phobius"/>
    </source>
</evidence>
<dbReference type="InterPro" id="IPR027275">
    <property type="entry name" value="PRC-brl_dom"/>
</dbReference>
<name>A0A254PR04_9BURK</name>
<accession>A0A254PR04</accession>
<feature type="transmembrane region" description="Helical" evidence="1">
    <location>
        <begin position="12"/>
        <end position="31"/>
    </location>
</feature>
<evidence type="ECO:0000259" key="3">
    <source>
        <dbReference type="Pfam" id="PF05239"/>
    </source>
</evidence>
<dbReference type="InterPro" id="IPR011033">
    <property type="entry name" value="PRC_barrel-like_sf"/>
</dbReference>
<dbReference type="GO" id="GO:0030077">
    <property type="term" value="C:plasma membrane light-harvesting complex"/>
    <property type="evidence" value="ECO:0007669"/>
    <property type="project" value="InterPro"/>
</dbReference>
<dbReference type="Gene3D" id="4.10.540.10">
    <property type="entry name" value="Photosynthetic reaction centre, H subunit, N-terminal domain"/>
    <property type="match status" value="1"/>
</dbReference>
<dbReference type="Pfam" id="PF05239">
    <property type="entry name" value="PRC"/>
    <property type="match status" value="1"/>
</dbReference>
<dbReference type="InterPro" id="IPR005652">
    <property type="entry name" value="Photo_RC_H"/>
</dbReference>
<reference evidence="4 5" key="1">
    <citation type="submission" date="2017-05" db="EMBL/GenBank/DDBJ databases">
        <title>Genome of Polynucleobacter sp. MWH-Feld-100.</title>
        <authorList>
            <person name="Hahn M.W."/>
        </authorList>
    </citation>
    <scope>NUCLEOTIDE SEQUENCE [LARGE SCALE GENOMIC DNA]</scope>
    <source>
        <strain evidence="4 5">MWH-Feld-100</strain>
    </source>
</reference>
<dbReference type="OrthoDB" id="8557487at2"/>
<feature type="domain" description="Photosynthetic reaction centre H subunit N-terminal" evidence="2">
    <location>
        <begin position="5"/>
        <end position="132"/>
    </location>
</feature>
<dbReference type="RefSeq" id="WP_088526243.1">
    <property type="nucleotide sequence ID" value="NZ_NGUP01000007.1"/>
</dbReference>
<organism evidence="4 5">
    <name type="scientific">Polynucleobacter campilacus</name>
    <dbReference type="NCBI Taxonomy" id="1743163"/>
    <lineage>
        <taxon>Bacteria</taxon>
        <taxon>Pseudomonadati</taxon>
        <taxon>Pseudomonadota</taxon>
        <taxon>Betaproteobacteria</taxon>
        <taxon>Burkholderiales</taxon>
        <taxon>Burkholderiaceae</taxon>
        <taxon>Polynucleobacter</taxon>
    </lineage>
</organism>
<evidence type="ECO:0000313" key="5">
    <source>
        <dbReference type="Proteomes" id="UP000197528"/>
    </source>
</evidence>
<dbReference type="SUPFAM" id="SSF50346">
    <property type="entry name" value="PRC-barrel domain"/>
    <property type="match status" value="1"/>
</dbReference>
<feature type="domain" description="PRC-barrel" evidence="3">
    <location>
        <begin position="145"/>
        <end position="211"/>
    </location>
</feature>
<proteinExistence type="predicted"/>
<gene>
    <name evidence="4" type="ORF">CBI31_09900</name>
</gene>
<dbReference type="Proteomes" id="UP000197528">
    <property type="component" value="Unassembled WGS sequence"/>
</dbReference>
<keyword evidence="1" id="KW-0472">Membrane</keyword>
<keyword evidence="1" id="KW-1133">Transmembrane helix</keyword>
<dbReference type="InterPro" id="IPR015810">
    <property type="entry name" value="Photo_RC_H_N"/>
</dbReference>
<dbReference type="GO" id="GO:0019684">
    <property type="term" value="P:photosynthesis, light reaction"/>
    <property type="evidence" value="ECO:0007669"/>
    <property type="project" value="InterPro"/>
</dbReference>
<keyword evidence="5" id="KW-1185">Reference proteome</keyword>
<dbReference type="Pfam" id="PF03967">
    <property type="entry name" value="PRCH"/>
    <property type="match status" value="1"/>
</dbReference>
<dbReference type="SUPFAM" id="SSF81490">
    <property type="entry name" value="Photosystem II reaction centre subunit H, transmembrane region"/>
    <property type="match status" value="1"/>
</dbReference>
<dbReference type="NCBIfam" id="TIGR01150">
    <property type="entry name" value="puhA"/>
    <property type="match status" value="1"/>
</dbReference>
<keyword evidence="1" id="KW-0812">Transmembrane</keyword>
<comment type="caution">
    <text evidence="4">The sequence shown here is derived from an EMBL/GenBank/DDBJ whole genome shotgun (WGS) entry which is preliminary data.</text>
</comment>
<protein>
    <submittedName>
        <fullName evidence="4">Photosynthetic reaction center subunit H</fullName>
    </submittedName>
</protein>
<sequence>MATGAITEYIDIAQLVLYAFWVFFFGLVYYLTLEGKREGFPLEYDIRGETRRAIGIIGMPAPKTFHTEYFGDVTQPKDEPLEKVAARPSSYLNGAPLVPTGNPMLDGVGPGAFTKRADIPDMTSEGQKRILPGRLLGQFSVAKQDRNPIGMQVMGDDGVVAGTVKELWIDQAEVVIRYFEIETLTEFGGRRVLLPINFSRVGKEAIKVKSILGNQFASVPGLKSQDQITLLEEEKIMAYYGGGTLYATPERQEPLI</sequence>
<evidence type="ECO:0000259" key="2">
    <source>
        <dbReference type="Pfam" id="PF03967"/>
    </source>
</evidence>
<evidence type="ECO:0000313" key="4">
    <source>
        <dbReference type="EMBL" id="OWS68744.1"/>
    </source>
</evidence>
<dbReference type="InterPro" id="IPR037097">
    <property type="entry name" value="Photo_RC_H_N_sf"/>
</dbReference>
<dbReference type="EMBL" id="NGUP01000007">
    <property type="protein sequence ID" value="OWS68744.1"/>
    <property type="molecule type" value="Genomic_DNA"/>
</dbReference>
<dbReference type="Gene3D" id="3.90.50.10">
    <property type="entry name" value="Photosynthetic Reaction Center, subunit H, domain 2"/>
    <property type="match status" value="1"/>
</dbReference>